<keyword evidence="4 13" id="KW-0132">Cell division</keyword>
<evidence type="ECO:0000313" key="16">
    <source>
        <dbReference type="Proteomes" id="UP000002791"/>
    </source>
</evidence>
<dbReference type="GO" id="GO:0051301">
    <property type="term" value="P:cell division"/>
    <property type="evidence" value="ECO:0007669"/>
    <property type="project" value="UniProtKB-KW"/>
</dbReference>
<evidence type="ECO:0000256" key="4">
    <source>
        <dbReference type="ARBA" id="ARBA00022618"/>
    </source>
</evidence>
<evidence type="ECO:0000256" key="12">
    <source>
        <dbReference type="ARBA" id="ARBA00047527"/>
    </source>
</evidence>
<evidence type="ECO:0000256" key="3">
    <source>
        <dbReference type="ARBA" id="ARBA00022490"/>
    </source>
</evidence>
<dbReference type="Pfam" id="PF00275">
    <property type="entry name" value="EPSP_synthase"/>
    <property type="match status" value="1"/>
</dbReference>
<feature type="binding site" evidence="13">
    <location>
        <position position="93"/>
    </location>
    <ligand>
        <name>UDP-N-acetyl-alpha-D-glucosamine</name>
        <dbReference type="ChEBI" id="CHEBI:57705"/>
    </ligand>
</feature>
<comment type="catalytic activity">
    <reaction evidence="12 13">
        <text>phosphoenolpyruvate + UDP-N-acetyl-alpha-D-glucosamine = UDP-N-acetyl-3-O-(1-carboxyvinyl)-alpha-D-glucosamine + phosphate</text>
        <dbReference type="Rhea" id="RHEA:18681"/>
        <dbReference type="ChEBI" id="CHEBI:43474"/>
        <dbReference type="ChEBI" id="CHEBI:57705"/>
        <dbReference type="ChEBI" id="CHEBI:58702"/>
        <dbReference type="ChEBI" id="CHEBI:68483"/>
        <dbReference type="EC" id="2.5.1.7"/>
    </reaction>
</comment>
<evidence type="ECO:0000313" key="15">
    <source>
        <dbReference type="EMBL" id="EHR62763.1"/>
    </source>
</evidence>
<dbReference type="GO" id="GO:0071555">
    <property type="term" value="P:cell wall organization"/>
    <property type="evidence" value="ECO:0007669"/>
    <property type="project" value="UniProtKB-KW"/>
</dbReference>
<evidence type="ECO:0000256" key="10">
    <source>
        <dbReference type="ARBA" id="ARBA00037534"/>
    </source>
</evidence>
<keyword evidence="8 13" id="KW-0131">Cell cycle</keyword>
<name>H5XHQ4_9PSEU</name>
<dbReference type="SUPFAM" id="SSF55205">
    <property type="entry name" value="EPT/RTPC-like"/>
    <property type="match status" value="1"/>
</dbReference>
<dbReference type="NCBIfam" id="NF006873">
    <property type="entry name" value="PRK09369.1"/>
    <property type="match status" value="1"/>
</dbReference>
<keyword evidence="6 13" id="KW-0133">Cell shape</keyword>
<feature type="binding site" evidence="13">
    <location>
        <begin position="23"/>
        <end position="24"/>
    </location>
    <ligand>
        <name>phosphoenolpyruvate</name>
        <dbReference type="ChEBI" id="CHEBI:58702"/>
    </ligand>
</feature>
<sequence>MSEHFDVYGGARLVGEVEVVGAKNSVLKLMAAALLAEGTTTIRNCPQILDVPLMADVLRSVGCEVEMDGDVTRITTPAELSHRADSPAMGKLRASVCVLGPLVGRLKRAVVALPGGDAIGSRPLDMHQNGLRKLGATSAIEHGCVVAEADGLHGAQIWLDFPSVGATENILMAAVLAEGTTVIDNAAREPEIIDLCTMLTEMGARIEGAGTSTLTVEGVDALRPTEHRVIGDRIVGATWAFAAAMTQGDVTVTGVDPHHLDLVLDKLRLAGADVTAFDGKGFRVVQADRPKAVDFVTLPYPGFATDLQPFAVALSSVSEGTSMITENVYEARFRFIEEMVRLGADARTDGHHAVVRGVERLSSAPVWASDIRAGAGLVLAGLCAEGVTQVWDVFHIDRGYPAFIENLNRLGARVERVASEPGHAAGE</sequence>
<dbReference type="STRING" id="882082.SaccyDRAFT_3939"/>
<keyword evidence="9 13" id="KW-0961">Cell wall biogenesis/degradation</keyword>
<keyword evidence="3 13" id="KW-0963">Cytoplasm</keyword>
<evidence type="ECO:0000256" key="7">
    <source>
        <dbReference type="ARBA" id="ARBA00022984"/>
    </source>
</evidence>
<comment type="subcellular location">
    <subcellularLocation>
        <location evidence="1 13">Cytoplasm</location>
    </subcellularLocation>
</comment>
<dbReference type="PANTHER" id="PTHR43783:SF1">
    <property type="entry name" value="UDP-N-ACETYLGLUCOSAMINE 1-CARBOXYVINYLTRANSFERASE"/>
    <property type="match status" value="1"/>
</dbReference>
<evidence type="ECO:0000256" key="6">
    <source>
        <dbReference type="ARBA" id="ARBA00022960"/>
    </source>
</evidence>
<dbReference type="eggNOG" id="COG0766">
    <property type="taxonomic scope" value="Bacteria"/>
</dbReference>
<organism evidence="15 16">
    <name type="scientific">Saccharomonospora cyanea NA-134</name>
    <dbReference type="NCBI Taxonomy" id="882082"/>
    <lineage>
        <taxon>Bacteria</taxon>
        <taxon>Bacillati</taxon>
        <taxon>Actinomycetota</taxon>
        <taxon>Actinomycetes</taxon>
        <taxon>Pseudonocardiales</taxon>
        <taxon>Pseudonocardiaceae</taxon>
        <taxon>Saccharomonospora</taxon>
    </lineage>
</organism>
<dbReference type="GO" id="GO:0008360">
    <property type="term" value="P:regulation of cell shape"/>
    <property type="evidence" value="ECO:0007669"/>
    <property type="project" value="UniProtKB-KW"/>
</dbReference>
<dbReference type="Gene3D" id="3.65.10.10">
    <property type="entry name" value="Enolpyruvate transferase domain"/>
    <property type="match status" value="2"/>
</dbReference>
<feature type="active site" description="Proton donor" evidence="13">
    <location>
        <position position="117"/>
    </location>
</feature>
<evidence type="ECO:0000259" key="14">
    <source>
        <dbReference type="Pfam" id="PF00275"/>
    </source>
</evidence>
<dbReference type="OrthoDB" id="9803760at2"/>
<dbReference type="GO" id="GO:0019277">
    <property type="term" value="P:UDP-N-acetylgalactosamine biosynthetic process"/>
    <property type="evidence" value="ECO:0007669"/>
    <property type="project" value="InterPro"/>
</dbReference>
<proteinExistence type="inferred from homology"/>
<dbReference type="GO" id="GO:0005737">
    <property type="term" value="C:cytoplasm"/>
    <property type="evidence" value="ECO:0007669"/>
    <property type="project" value="UniProtKB-SubCell"/>
</dbReference>
<comment type="similarity">
    <text evidence="11 13">Belongs to the EPSP synthase family. MurA subfamily.</text>
</comment>
<evidence type="ECO:0000256" key="1">
    <source>
        <dbReference type="ARBA" id="ARBA00004496"/>
    </source>
</evidence>
<dbReference type="RefSeq" id="WP_005458730.1">
    <property type="nucleotide sequence ID" value="NZ_CM001440.1"/>
</dbReference>
<dbReference type="CDD" id="cd01555">
    <property type="entry name" value="UdpNAET"/>
    <property type="match status" value="1"/>
</dbReference>
<gene>
    <name evidence="13" type="primary">murA</name>
    <name evidence="15" type="ORF">SaccyDRAFT_3939</name>
</gene>
<evidence type="ECO:0000256" key="2">
    <source>
        <dbReference type="ARBA" id="ARBA00004752"/>
    </source>
</evidence>
<evidence type="ECO:0000256" key="9">
    <source>
        <dbReference type="ARBA" id="ARBA00023316"/>
    </source>
</evidence>
<evidence type="ECO:0000256" key="11">
    <source>
        <dbReference type="ARBA" id="ARBA00038367"/>
    </source>
</evidence>
<dbReference type="AlphaFoldDB" id="H5XHQ4"/>
<comment type="pathway">
    <text evidence="2 13">Cell wall biogenesis; peptidoglycan biosynthesis.</text>
</comment>
<dbReference type="InterPro" id="IPR005750">
    <property type="entry name" value="UDP_GlcNAc_COvinyl_MurA"/>
</dbReference>
<comment type="caution">
    <text evidence="13">Lacks conserved residue(s) required for the propagation of feature annotation.</text>
</comment>
<dbReference type="InterPro" id="IPR036968">
    <property type="entry name" value="Enolpyruvate_Tfrase_sf"/>
</dbReference>
<accession>H5XHQ4</accession>
<comment type="function">
    <text evidence="10 13">Cell wall formation. Adds enolpyruvyl to UDP-N-acetylglucosamine.</text>
</comment>
<dbReference type="EMBL" id="CM001440">
    <property type="protein sequence ID" value="EHR62763.1"/>
    <property type="molecule type" value="Genomic_DNA"/>
</dbReference>
<keyword evidence="5 13" id="KW-0808">Transferase</keyword>
<feature type="binding site" evidence="13">
    <location>
        <position position="306"/>
    </location>
    <ligand>
        <name>UDP-N-acetyl-alpha-D-glucosamine</name>
        <dbReference type="ChEBI" id="CHEBI:57705"/>
    </ligand>
</feature>
<dbReference type="InterPro" id="IPR013792">
    <property type="entry name" value="RNA3'P_cycl/enolpyr_Trfase_a/b"/>
</dbReference>
<reference evidence="15 16" key="1">
    <citation type="submission" date="2011-11" db="EMBL/GenBank/DDBJ databases">
        <title>The Noncontiguous Finished sequence of Saccharomonospora cyanea NA-134.</title>
        <authorList>
            <consortium name="US DOE Joint Genome Institute"/>
            <person name="Lucas S."/>
            <person name="Han J."/>
            <person name="Lapidus A."/>
            <person name="Cheng J.-F."/>
            <person name="Goodwin L."/>
            <person name="Pitluck S."/>
            <person name="Peters L."/>
            <person name="Ovchinnikova G."/>
            <person name="Lu M."/>
            <person name="Detter J.C."/>
            <person name="Han C."/>
            <person name="Tapia R."/>
            <person name="Land M."/>
            <person name="Hauser L."/>
            <person name="Kyrpides N."/>
            <person name="Ivanova N."/>
            <person name="Pagani I."/>
            <person name="Brambilla E.-M."/>
            <person name="Klenk H.-P."/>
            <person name="Woyke T."/>
        </authorList>
    </citation>
    <scope>NUCLEOTIDE SEQUENCE [LARGE SCALE GENOMIC DNA]</scope>
    <source>
        <strain evidence="15 16">NA-134</strain>
    </source>
</reference>
<feature type="binding site" evidence="13">
    <location>
        <position position="328"/>
    </location>
    <ligand>
        <name>UDP-N-acetyl-alpha-D-glucosamine</name>
        <dbReference type="ChEBI" id="CHEBI:57705"/>
    </ligand>
</feature>
<dbReference type="GO" id="GO:0009252">
    <property type="term" value="P:peptidoglycan biosynthetic process"/>
    <property type="evidence" value="ECO:0007669"/>
    <property type="project" value="UniProtKB-UniRule"/>
</dbReference>
<dbReference type="InterPro" id="IPR050068">
    <property type="entry name" value="MurA_subfamily"/>
</dbReference>
<dbReference type="NCBIfam" id="TIGR01072">
    <property type="entry name" value="murA"/>
    <property type="match status" value="1"/>
</dbReference>
<dbReference type="UniPathway" id="UPA00219"/>
<keyword evidence="7 13" id="KW-0573">Peptidoglycan synthesis</keyword>
<dbReference type="PANTHER" id="PTHR43783">
    <property type="entry name" value="UDP-N-ACETYLGLUCOSAMINE 1-CARBOXYVINYLTRANSFERASE"/>
    <property type="match status" value="1"/>
</dbReference>
<protein>
    <recommendedName>
        <fullName evidence="13">UDP-N-acetylglucosamine 1-carboxyvinyltransferase</fullName>
        <ecNumber evidence="13">2.5.1.7</ecNumber>
    </recommendedName>
    <alternativeName>
        <fullName evidence="13">Enoylpyruvate transferase</fullName>
    </alternativeName>
    <alternativeName>
        <fullName evidence="13">UDP-N-acetylglucosamine enolpyruvyl transferase</fullName>
        <shortName evidence="13">EPT</shortName>
    </alternativeName>
</protein>
<dbReference type="GO" id="GO:0008760">
    <property type="term" value="F:UDP-N-acetylglucosamine 1-carboxyvinyltransferase activity"/>
    <property type="evidence" value="ECO:0007669"/>
    <property type="project" value="UniProtKB-UniRule"/>
</dbReference>
<dbReference type="HAMAP" id="MF_00111">
    <property type="entry name" value="MurA"/>
    <property type="match status" value="1"/>
</dbReference>
<evidence type="ECO:0000256" key="5">
    <source>
        <dbReference type="ARBA" id="ARBA00022679"/>
    </source>
</evidence>
<evidence type="ECO:0000256" key="13">
    <source>
        <dbReference type="HAMAP-Rule" id="MF_00111"/>
    </source>
</evidence>
<dbReference type="InterPro" id="IPR001986">
    <property type="entry name" value="Enolpyruvate_Tfrase_dom"/>
</dbReference>
<dbReference type="Proteomes" id="UP000002791">
    <property type="component" value="Chromosome"/>
</dbReference>
<dbReference type="EC" id="2.5.1.7" evidence="13"/>
<keyword evidence="16" id="KW-1185">Reference proteome</keyword>
<evidence type="ECO:0000256" key="8">
    <source>
        <dbReference type="ARBA" id="ARBA00023306"/>
    </source>
</evidence>
<feature type="domain" description="Enolpyruvate transferase" evidence="14">
    <location>
        <begin position="8"/>
        <end position="407"/>
    </location>
</feature>
<dbReference type="HOGENOM" id="CLU_027387_0_0_11"/>